<keyword evidence="2 5" id="KW-0032">Aminotransferase</keyword>
<dbReference type="PANTHER" id="PTHR42832">
    <property type="entry name" value="AMINO ACID AMINOTRANSFERASE"/>
    <property type="match status" value="1"/>
</dbReference>
<dbReference type="RefSeq" id="WP_184329512.1">
    <property type="nucleotide sequence ID" value="NZ_JACHHZ010000001.1"/>
</dbReference>
<dbReference type="NCBIfam" id="TIGR03538">
    <property type="entry name" value="DapC_gpp"/>
    <property type="match status" value="1"/>
</dbReference>
<comment type="cofactor">
    <cofactor evidence="1">
        <name>pyridoxal 5'-phosphate</name>
        <dbReference type="ChEBI" id="CHEBI:597326"/>
    </cofactor>
</comment>
<accession>A0A841HHC8</accession>
<keyword evidence="3 5" id="KW-0808">Transferase</keyword>
<dbReference type="PANTHER" id="PTHR42832:SF3">
    <property type="entry name" value="L-GLUTAMINE--4-(METHYLSULFANYL)-2-OXOBUTANOATE AMINOTRANSFERASE"/>
    <property type="match status" value="1"/>
</dbReference>
<dbReference type="Gene3D" id="3.90.1150.10">
    <property type="entry name" value="Aspartate Aminotransferase, domain 1"/>
    <property type="match status" value="1"/>
</dbReference>
<keyword evidence="6" id="KW-1185">Reference proteome</keyword>
<dbReference type="EMBL" id="JACHHZ010000001">
    <property type="protein sequence ID" value="MBB6091730.1"/>
    <property type="molecule type" value="Genomic_DNA"/>
</dbReference>
<dbReference type="EC" id="2.6.1.17" evidence="5"/>
<dbReference type="InterPro" id="IPR015424">
    <property type="entry name" value="PyrdxlP-dep_Trfase"/>
</dbReference>
<evidence type="ECO:0000256" key="2">
    <source>
        <dbReference type="ARBA" id="ARBA00022576"/>
    </source>
</evidence>
<dbReference type="GO" id="GO:0009089">
    <property type="term" value="P:lysine biosynthetic process via diaminopimelate"/>
    <property type="evidence" value="ECO:0007669"/>
    <property type="project" value="InterPro"/>
</dbReference>
<evidence type="ECO:0000259" key="4">
    <source>
        <dbReference type="Pfam" id="PF00155"/>
    </source>
</evidence>
<organism evidence="5 6">
    <name type="scientific">Povalibacter uvarum</name>
    <dbReference type="NCBI Taxonomy" id="732238"/>
    <lineage>
        <taxon>Bacteria</taxon>
        <taxon>Pseudomonadati</taxon>
        <taxon>Pseudomonadota</taxon>
        <taxon>Gammaproteobacteria</taxon>
        <taxon>Steroidobacterales</taxon>
        <taxon>Steroidobacteraceae</taxon>
        <taxon>Povalibacter</taxon>
    </lineage>
</organism>
<comment type="caution">
    <text evidence="5">The sequence shown here is derived from an EMBL/GenBank/DDBJ whole genome shotgun (WGS) entry which is preliminary data.</text>
</comment>
<dbReference type="InterPro" id="IPR019878">
    <property type="entry name" value="DapC_beta/gammaproteobac"/>
</dbReference>
<dbReference type="GO" id="GO:0009016">
    <property type="term" value="F:succinyldiaminopimelate transaminase activity"/>
    <property type="evidence" value="ECO:0007669"/>
    <property type="project" value="UniProtKB-EC"/>
</dbReference>
<dbReference type="Gene3D" id="3.40.640.10">
    <property type="entry name" value="Type I PLP-dependent aspartate aminotransferase-like (Major domain)"/>
    <property type="match status" value="1"/>
</dbReference>
<evidence type="ECO:0000256" key="1">
    <source>
        <dbReference type="ARBA" id="ARBA00001933"/>
    </source>
</evidence>
<reference evidence="5 6" key="1">
    <citation type="submission" date="2020-08" db="EMBL/GenBank/DDBJ databases">
        <title>Genomic Encyclopedia of Type Strains, Phase IV (KMG-IV): sequencing the most valuable type-strain genomes for metagenomic binning, comparative biology and taxonomic classification.</title>
        <authorList>
            <person name="Goeker M."/>
        </authorList>
    </citation>
    <scope>NUCLEOTIDE SEQUENCE [LARGE SCALE GENOMIC DNA]</scope>
    <source>
        <strain evidence="5 6">DSM 26723</strain>
    </source>
</reference>
<dbReference type="AlphaFoldDB" id="A0A841HHC8"/>
<evidence type="ECO:0000313" key="5">
    <source>
        <dbReference type="EMBL" id="MBB6091730.1"/>
    </source>
</evidence>
<evidence type="ECO:0000256" key="3">
    <source>
        <dbReference type="ARBA" id="ARBA00022679"/>
    </source>
</evidence>
<dbReference type="InterPro" id="IPR050881">
    <property type="entry name" value="LL-DAP_aminotransferase"/>
</dbReference>
<sequence>MNPSLARLQPYPFERLRALLAGAQPPANLSPIAMYIGEPRHTPPSFILEAITANLSTLGAYPLTLGVQPLRQAIADWLTRRFRLPPNAVDPETMVLPVNGTREALFAAAQAITDRSAQPLMVMPNPFYQIYEGAALLAGAEPWFMGNDKQHTDLPDLDGVPPEVWNRCQLLFLCSPGNPTGAVASIDYLKRALELADRYDFIVASDECYSEIYLDESNPPPGLLQAALAAGHSRFERCLIFHSLSKRSSVPGLRSGFVAGDPAVIKPFLLYRTYHGCAMPVHTQLASIPAWNDDQHVIENRSLYRQKFAKVLPILRSVMEVEAPDASFYLWPKVKDDERFTRGLFETQNVTVLPGSYIARESNGVNPGRGRVRISLVANVPECEEAAQRIRAFVANG</sequence>
<protein>
    <submittedName>
        <fullName evidence="5">N-succinyldiaminopimelate aminotransferase</fullName>
        <ecNumber evidence="5">2.6.1.17</ecNumber>
    </submittedName>
</protein>
<dbReference type="InterPro" id="IPR004839">
    <property type="entry name" value="Aminotransferase_I/II_large"/>
</dbReference>
<proteinExistence type="predicted"/>
<dbReference type="Pfam" id="PF00155">
    <property type="entry name" value="Aminotran_1_2"/>
    <property type="match status" value="1"/>
</dbReference>
<dbReference type="Proteomes" id="UP000588068">
    <property type="component" value="Unassembled WGS sequence"/>
</dbReference>
<dbReference type="InterPro" id="IPR015421">
    <property type="entry name" value="PyrdxlP-dep_Trfase_major"/>
</dbReference>
<gene>
    <name evidence="5" type="ORF">HNQ60_000576</name>
</gene>
<dbReference type="CDD" id="cd00609">
    <property type="entry name" value="AAT_like"/>
    <property type="match status" value="1"/>
</dbReference>
<feature type="domain" description="Aminotransferase class I/classII large" evidence="4">
    <location>
        <begin position="36"/>
        <end position="390"/>
    </location>
</feature>
<dbReference type="GO" id="GO:0030170">
    <property type="term" value="F:pyridoxal phosphate binding"/>
    <property type="evidence" value="ECO:0007669"/>
    <property type="project" value="InterPro"/>
</dbReference>
<dbReference type="InterPro" id="IPR015422">
    <property type="entry name" value="PyrdxlP-dep_Trfase_small"/>
</dbReference>
<name>A0A841HHC8_9GAMM</name>
<evidence type="ECO:0000313" key="6">
    <source>
        <dbReference type="Proteomes" id="UP000588068"/>
    </source>
</evidence>
<dbReference type="SUPFAM" id="SSF53383">
    <property type="entry name" value="PLP-dependent transferases"/>
    <property type="match status" value="1"/>
</dbReference>